<feature type="domain" description="BTB" evidence="2">
    <location>
        <begin position="23"/>
        <end position="88"/>
    </location>
</feature>
<evidence type="ECO:0000256" key="1">
    <source>
        <dbReference type="SAM" id="MobiDB-lite"/>
    </source>
</evidence>
<dbReference type="SUPFAM" id="SSF54695">
    <property type="entry name" value="POZ domain"/>
    <property type="match status" value="1"/>
</dbReference>
<dbReference type="InterPro" id="IPR000210">
    <property type="entry name" value="BTB/POZ_dom"/>
</dbReference>
<comment type="caution">
    <text evidence="3">The sequence shown here is derived from an EMBL/GenBank/DDBJ whole genome shotgun (WGS) entry which is preliminary data.</text>
</comment>
<dbReference type="Gene3D" id="3.30.710.10">
    <property type="entry name" value="Potassium Channel Kv1.1, Chain A"/>
    <property type="match status" value="1"/>
</dbReference>
<evidence type="ECO:0000313" key="4">
    <source>
        <dbReference type="Proteomes" id="UP000772434"/>
    </source>
</evidence>
<protein>
    <recommendedName>
        <fullName evidence="2">BTB domain-containing protein</fullName>
    </recommendedName>
</protein>
<feature type="region of interest" description="Disordered" evidence="1">
    <location>
        <begin position="136"/>
        <end position="158"/>
    </location>
</feature>
<keyword evidence="4" id="KW-1185">Reference proteome</keyword>
<dbReference type="PROSITE" id="PS50097">
    <property type="entry name" value="BTB"/>
    <property type="match status" value="1"/>
</dbReference>
<evidence type="ECO:0000313" key="3">
    <source>
        <dbReference type="EMBL" id="KAF9061457.1"/>
    </source>
</evidence>
<name>A0A9P5U0I6_9AGAR</name>
<feature type="compositionally biased region" description="Low complexity" evidence="1">
    <location>
        <begin position="138"/>
        <end position="155"/>
    </location>
</feature>
<dbReference type="OrthoDB" id="8117402at2759"/>
<evidence type="ECO:0000259" key="2">
    <source>
        <dbReference type="PROSITE" id="PS50097"/>
    </source>
</evidence>
<sequence>MDDLPGPSKDSAYRDKTYYFEDGSCVLLVGDCLFNVHRSLLSRDNSLFSSMFTLPQGSRVAEGNSDDDPVVLRGDKPSEFRNFLWALYALPPELQIVNSAGADLTQLIDIARISNKYSFKSLETWALDAVQEYVNRRPSSSSPHHSSSSSFFGSGMESLNTNPIQPHPHLALIENTDQLTRLIELAQLCSHERLLNSMIALLRQLMNRSLHYAYLSMALADNLNLRTLRGAAYLEVMQRGTFTGLGSPKRESEDHETEGSIQITPAQQVRLLTGYWHLTRTWERLRSNPPSFIHAPSCSATWHQPGCTQAWVEFWKEKTRGEAVMSLGLADVIGRLKQVQKDYDRSGPTYMAHDCKLAARRSLMECIKTVEERLPDYFSGEGLEEDC</sequence>
<dbReference type="EMBL" id="JADNRY010000202">
    <property type="protein sequence ID" value="KAF9061457.1"/>
    <property type="molecule type" value="Genomic_DNA"/>
</dbReference>
<reference evidence="3" key="1">
    <citation type="submission" date="2020-11" db="EMBL/GenBank/DDBJ databases">
        <authorList>
            <consortium name="DOE Joint Genome Institute"/>
            <person name="Ahrendt S."/>
            <person name="Riley R."/>
            <person name="Andreopoulos W."/>
            <person name="Labutti K."/>
            <person name="Pangilinan J."/>
            <person name="Ruiz-Duenas F.J."/>
            <person name="Barrasa J.M."/>
            <person name="Sanchez-Garcia M."/>
            <person name="Camarero S."/>
            <person name="Miyauchi S."/>
            <person name="Serrano A."/>
            <person name="Linde D."/>
            <person name="Babiker R."/>
            <person name="Drula E."/>
            <person name="Ayuso-Fernandez I."/>
            <person name="Pacheco R."/>
            <person name="Padilla G."/>
            <person name="Ferreira P."/>
            <person name="Barriuso J."/>
            <person name="Kellner H."/>
            <person name="Castanera R."/>
            <person name="Alfaro M."/>
            <person name="Ramirez L."/>
            <person name="Pisabarro A.G."/>
            <person name="Kuo A."/>
            <person name="Tritt A."/>
            <person name="Lipzen A."/>
            <person name="He G."/>
            <person name="Yan M."/>
            <person name="Ng V."/>
            <person name="Cullen D."/>
            <person name="Martin F."/>
            <person name="Rosso M.-N."/>
            <person name="Henrissat B."/>
            <person name="Hibbett D."/>
            <person name="Martinez A.T."/>
            <person name="Grigoriev I.V."/>
        </authorList>
    </citation>
    <scope>NUCLEOTIDE SEQUENCE</scope>
    <source>
        <strain evidence="3">AH 40177</strain>
    </source>
</reference>
<proteinExistence type="predicted"/>
<dbReference type="AlphaFoldDB" id="A0A9P5U0I6"/>
<accession>A0A9P5U0I6</accession>
<dbReference type="InterPro" id="IPR011333">
    <property type="entry name" value="SKP1/BTB/POZ_sf"/>
</dbReference>
<dbReference type="Proteomes" id="UP000772434">
    <property type="component" value="Unassembled WGS sequence"/>
</dbReference>
<organism evidence="3 4">
    <name type="scientific">Rhodocollybia butyracea</name>
    <dbReference type="NCBI Taxonomy" id="206335"/>
    <lineage>
        <taxon>Eukaryota</taxon>
        <taxon>Fungi</taxon>
        <taxon>Dikarya</taxon>
        <taxon>Basidiomycota</taxon>
        <taxon>Agaricomycotina</taxon>
        <taxon>Agaricomycetes</taxon>
        <taxon>Agaricomycetidae</taxon>
        <taxon>Agaricales</taxon>
        <taxon>Marasmiineae</taxon>
        <taxon>Omphalotaceae</taxon>
        <taxon>Rhodocollybia</taxon>
    </lineage>
</organism>
<gene>
    <name evidence="3" type="ORF">BDP27DRAFT_1235272</name>
</gene>